<dbReference type="PANTHER" id="PTHR43742">
    <property type="entry name" value="TRIMETHYLAMINE-N-OXIDE REDUCTASE"/>
    <property type="match status" value="1"/>
</dbReference>
<dbReference type="InterPro" id="IPR009010">
    <property type="entry name" value="Asp_de-COase-like_dom_sf"/>
</dbReference>
<evidence type="ECO:0000313" key="10">
    <source>
        <dbReference type="Proteomes" id="UP000838308"/>
    </source>
</evidence>
<dbReference type="PROSITE" id="PS51669">
    <property type="entry name" value="4FE4S_MOW_BIS_MGD"/>
    <property type="match status" value="1"/>
</dbReference>
<evidence type="ECO:0000256" key="5">
    <source>
        <dbReference type="ARBA" id="ARBA00023002"/>
    </source>
</evidence>
<evidence type="ECO:0000256" key="2">
    <source>
        <dbReference type="ARBA" id="ARBA00010312"/>
    </source>
</evidence>
<keyword evidence="7" id="KW-0411">Iron-sulfur</keyword>
<protein>
    <submittedName>
        <fullName evidence="9">Dimethyl sulfoxide reductase DmsA</fullName>
        <ecNumber evidence="9">1.8.5.3</ecNumber>
    </submittedName>
</protein>
<dbReference type="InterPro" id="IPR006656">
    <property type="entry name" value="Mopterin_OxRdtase"/>
</dbReference>
<name>A0ABN8KNI6_9BACI</name>
<keyword evidence="6" id="KW-0408">Iron</keyword>
<comment type="caution">
    <text evidence="9">The sequence shown here is derived from an EMBL/GenBank/DDBJ whole genome shotgun (WGS) entry which is preliminary data.</text>
</comment>
<dbReference type="SUPFAM" id="SSF53706">
    <property type="entry name" value="Formate dehydrogenase/DMSO reductase, domains 1-3"/>
    <property type="match status" value="1"/>
</dbReference>
<dbReference type="InterPro" id="IPR006311">
    <property type="entry name" value="TAT_signal"/>
</dbReference>
<dbReference type="Gene3D" id="3.40.50.740">
    <property type="match status" value="2"/>
</dbReference>
<comment type="cofactor">
    <cofactor evidence="1">
        <name>Mo-bis(molybdopterin guanine dinucleotide)</name>
        <dbReference type="ChEBI" id="CHEBI:60539"/>
    </cofactor>
</comment>
<dbReference type="SMART" id="SM00926">
    <property type="entry name" value="Molybdop_Fe4S4"/>
    <property type="match status" value="1"/>
</dbReference>
<dbReference type="Pfam" id="PF01568">
    <property type="entry name" value="Molydop_binding"/>
    <property type="match status" value="1"/>
</dbReference>
<gene>
    <name evidence="9" type="primary">dmsA_3</name>
    <name evidence="9" type="ORF">BACCIP111895_02305</name>
</gene>
<organism evidence="9 10">
    <name type="scientific">Neobacillus rhizosphaerae</name>
    <dbReference type="NCBI Taxonomy" id="2880965"/>
    <lineage>
        <taxon>Bacteria</taxon>
        <taxon>Bacillati</taxon>
        <taxon>Bacillota</taxon>
        <taxon>Bacilli</taxon>
        <taxon>Bacillales</taxon>
        <taxon>Bacillaceae</taxon>
        <taxon>Neobacillus</taxon>
    </lineage>
</organism>
<keyword evidence="4" id="KW-0732">Signal</keyword>
<dbReference type="SUPFAM" id="SSF50692">
    <property type="entry name" value="ADC-like"/>
    <property type="match status" value="1"/>
</dbReference>
<accession>A0ABN8KNI6</accession>
<dbReference type="Gene3D" id="3.40.228.10">
    <property type="entry name" value="Dimethylsulfoxide Reductase, domain 2"/>
    <property type="match status" value="1"/>
</dbReference>
<dbReference type="Gene3D" id="2.20.25.90">
    <property type="entry name" value="ADC-like domains"/>
    <property type="match status" value="1"/>
</dbReference>
<keyword evidence="5 9" id="KW-0560">Oxidoreductase</keyword>
<evidence type="ECO:0000256" key="4">
    <source>
        <dbReference type="ARBA" id="ARBA00022729"/>
    </source>
</evidence>
<dbReference type="Pfam" id="PF00384">
    <property type="entry name" value="Molybdopterin"/>
    <property type="match status" value="1"/>
</dbReference>
<feature type="domain" description="4Fe-4S Mo/W bis-MGD-type" evidence="8">
    <location>
        <begin position="45"/>
        <end position="105"/>
    </location>
</feature>
<dbReference type="CDD" id="cd02794">
    <property type="entry name" value="MopB_CT_DmsA-EC"/>
    <property type="match status" value="1"/>
</dbReference>
<keyword evidence="10" id="KW-1185">Reference proteome</keyword>
<dbReference type="Gene3D" id="2.40.40.20">
    <property type="match status" value="1"/>
</dbReference>
<reference evidence="9" key="1">
    <citation type="submission" date="2022-04" db="EMBL/GenBank/DDBJ databases">
        <authorList>
            <person name="Criscuolo A."/>
        </authorList>
    </citation>
    <scope>NUCLEOTIDE SEQUENCE</scope>
    <source>
        <strain evidence="9">CIP111895</strain>
    </source>
</reference>
<dbReference type="PANTHER" id="PTHR43742:SF3">
    <property type="entry name" value="DIMETHYL SULFOXIDE REDUCTASE DMSA"/>
    <property type="match status" value="1"/>
</dbReference>
<evidence type="ECO:0000256" key="6">
    <source>
        <dbReference type="ARBA" id="ARBA00023004"/>
    </source>
</evidence>
<dbReference type="EMBL" id="CALBWS010000013">
    <property type="protein sequence ID" value="CAH2715121.1"/>
    <property type="molecule type" value="Genomic_DNA"/>
</dbReference>
<dbReference type="InterPro" id="IPR011888">
    <property type="entry name" value="Anaer_DMSO_reductase"/>
</dbReference>
<comment type="similarity">
    <text evidence="2">Belongs to the prokaryotic molybdopterin-containing oxidoreductase family.</text>
</comment>
<dbReference type="NCBIfam" id="TIGR02166">
    <property type="entry name" value="dmsA_ynfE"/>
    <property type="match status" value="1"/>
</dbReference>
<dbReference type="EC" id="1.8.5.3" evidence="9"/>
<dbReference type="InterPro" id="IPR006963">
    <property type="entry name" value="Mopterin_OxRdtase_4Fe-4S_dom"/>
</dbReference>
<dbReference type="Proteomes" id="UP000838308">
    <property type="component" value="Unassembled WGS sequence"/>
</dbReference>
<dbReference type="InterPro" id="IPR006657">
    <property type="entry name" value="MoPterin_dinucl-bd_dom"/>
</dbReference>
<evidence type="ECO:0000256" key="7">
    <source>
        <dbReference type="ARBA" id="ARBA00023014"/>
    </source>
</evidence>
<dbReference type="InterPro" id="IPR050612">
    <property type="entry name" value="Prok_Mopterin_Oxidored"/>
</dbReference>
<keyword evidence="3" id="KW-0479">Metal-binding</keyword>
<dbReference type="PROSITE" id="PS51318">
    <property type="entry name" value="TAT"/>
    <property type="match status" value="1"/>
</dbReference>
<evidence type="ECO:0000256" key="3">
    <source>
        <dbReference type="ARBA" id="ARBA00022723"/>
    </source>
</evidence>
<dbReference type="Pfam" id="PF04879">
    <property type="entry name" value="Molybdop_Fe4S4"/>
    <property type="match status" value="1"/>
</dbReference>
<evidence type="ECO:0000313" key="9">
    <source>
        <dbReference type="EMBL" id="CAH2715121.1"/>
    </source>
</evidence>
<evidence type="ECO:0000259" key="8">
    <source>
        <dbReference type="PROSITE" id="PS51669"/>
    </source>
</evidence>
<proteinExistence type="inferred from homology"/>
<evidence type="ECO:0000256" key="1">
    <source>
        <dbReference type="ARBA" id="ARBA00001942"/>
    </source>
</evidence>
<dbReference type="RefSeq" id="WP_248735418.1">
    <property type="nucleotide sequence ID" value="NZ_CALBWS010000013.1"/>
</dbReference>
<dbReference type="GO" id="GO:0016491">
    <property type="term" value="F:oxidoreductase activity"/>
    <property type="evidence" value="ECO:0007669"/>
    <property type="project" value="UniProtKB-KW"/>
</dbReference>
<sequence length="780" mass="86527">MSINLNRRAFLKLSGGVAGTVAVSGTWDVLTKEQIASAVTTDEGTQVIPVLCNHNCGGRCQIKAHVKDGVVVRITTDDRPDLENNPQLRACLKGRATRNRIYHPDRLKYPMKRVGKRGEGKFKRITWDEATDLIAKNLKKIVDQYGPHSVYVNYATGDEGAMAGRTSAKRLMNLMGGYLGYYGSYSSACLKYTAPFVTGYRDTNTYQTLHHSKLIILSGFNPAETVFETNSNYYLAKAKKAGAKVIVIDPRYTESAATFGDQWIPIVPATDTALFSAMAYVIITENLHDQAFLDKYTIGFDEEHMPEGVPAGNSYKSYILGTTDGKPKTPEWAAAITGIDANTIINLAREYATTKPAQLLQGLGPQRHAQGESSTRAGIVLAAMTGSIGILGGGWGGGEGGRKLGLDVGELPTGDNPVETQISVFMWTDAVVRGTEMTEKDGVQNGPLKSNLKFMWNLGSNTLVNQHADINKTIKILEDESKLEYIVVSDQFMTPSAKYADILLPSDHAFERYDFGFPWTGEEYILFGNKAVEPPGECKHDYWWMSKVAEKLGLGEKFTEGKTQEDWMKQLVEDAQKADSQFPSWEELKKKGLYRKDTIEYVAFEKEIKDPANNPFQTPSGKIEIFSKTLFDMKNDEIPGVPKYTPAAEGPEDPLKEKYPLQCFGPHIKRRTHSTWDETPWMEEAEPQTMWINPEDAQARGLQDGDKAKVYNDRGALVIPVRVTKRIRPGVVSIPQGAWYTPDDKGVCQRGCINILTSQRPTPLAHGNGQHTNLVQVKKL</sequence>